<dbReference type="InterPro" id="IPR014284">
    <property type="entry name" value="RNA_pol_sigma-70_dom"/>
</dbReference>
<feature type="domain" description="RNA polymerase sigma factor 70 region 4 type 2" evidence="8">
    <location>
        <begin position="126"/>
        <end position="177"/>
    </location>
</feature>
<proteinExistence type="inferred from homology"/>
<comment type="caution">
    <text evidence="9">The sequence shown here is derived from an EMBL/GenBank/DDBJ whole genome shotgun (WGS) entry which is preliminary data.</text>
</comment>
<dbReference type="Gene3D" id="1.10.10.10">
    <property type="entry name" value="Winged helix-like DNA-binding domain superfamily/Winged helix DNA-binding domain"/>
    <property type="match status" value="1"/>
</dbReference>
<dbReference type="AlphaFoldDB" id="A0A3N5B754"/>
<organism evidence="9 10">
    <name type="scientific">Aquisalibacillus elongatus</name>
    <dbReference type="NCBI Taxonomy" id="485577"/>
    <lineage>
        <taxon>Bacteria</taxon>
        <taxon>Bacillati</taxon>
        <taxon>Bacillota</taxon>
        <taxon>Bacilli</taxon>
        <taxon>Bacillales</taxon>
        <taxon>Bacillaceae</taxon>
        <taxon>Aquisalibacillus</taxon>
    </lineage>
</organism>
<accession>A0A3N5B754</accession>
<keyword evidence="4 6" id="KW-0238">DNA-binding</keyword>
<evidence type="ECO:0000256" key="5">
    <source>
        <dbReference type="ARBA" id="ARBA00023163"/>
    </source>
</evidence>
<comment type="similarity">
    <text evidence="1 6">Belongs to the sigma-70 factor family. ECF subfamily.</text>
</comment>
<evidence type="ECO:0000256" key="4">
    <source>
        <dbReference type="ARBA" id="ARBA00023125"/>
    </source>
</evidence>
<reference evidence="9 10" key="1">
    <citation type="submission" date="2018-11" db="EMBL/GenBank/DDBJ databases">
        <title>Genomic Encyclopedia of Type Strains, Phase IV (KMG-IV): sequencing the most valuable type-strain genomes for metagenomic binning, comparative biology and taxonomic classification.</title>
        <authorList>
            <person name="Goeker M."/>
        </authorList>
    </citation>
    <scope>NUCLEOTIDE SEQUENCE [LARGE SCALE GENOMIC DNA]</scope>
    <source>
        <strain evidence="9 10">DSM 18090</strain>
    </source>
</reference>
<dbReference type="PROSITE" id="PS01063">
    <property type="entry name" value="SIGMA70_ECF"/>
    <property type="match status" value="1"/>
</dbReference>
<dbReference type="GO" id="GO:0006950">
    <property type="term" value="P:response to stress"/>
    <property type="evidence" value="ECO:0007669"/>
    <property type="project" value="UniProtKB-ARBA"/>
</dbReference>
<protein>
    <recommendedName>
        <fullName evidence="6">RNA polymerase sigma factor</fullName>
    </recommendedName>
</protein>
<dbReference type="InterPro" id="IPR013325">
    <property type="entry name" value="RNA_pol_sigma_r2"/>
</dbReference>
<evidence type="ECO:0000313" key="9">
    <source>
        <dbReference type="EMBL" id="RPF53193.1"/>
    </source>
</evidence>
<dbReference type="GO" id="GO:0006352">
    <property type="term" value="P:DNA-templated transcription initiation"/>
    <property type="evidence" value="ECO:0007669"/>
    <property type="project" value="InterPro"/>
</dbReference>
<evidence type="ECO:0000256" key="3">
    <source>
        <dbReference type="ARBA" id="ARBA00023082"/>
    </source>
</evidence>
<evidence type="ECO:0000313" key="10">
    <source>
        <dbReference type="Proteomes" id="UP000276443"/>
    </source>
</evidence>
<dbReference type="InterPro" id="IPR036388">
    <property type="entry name" value="WH-like_DNA-bd_sf"/>
</dbReference>
<dbReference type="PANTHER" id="PTHR43133:SF60">
    <property type="entry name" value="RNA POLYMERASE SIGMA FACTOR SIGV"/>
    <property type="match status" value="1"/>
</dbReference>
<evidence type="ECO:0000256" key="6">
    <source>
        <dbReference type="RuleBase" id="RU000716"/>
    </source>
</evidence>
<evidence type="ECO:0000259" key="7">
    <source>
        <dbReference type="Pfam" id="PF04542"/>
    </source>
</evidence>
<dbReference type="Pfam" id="PF08281">
    <property type="entry name" value="Sigma70_r4_2"/>
    <property type="match status" value="1"/>
</dbReference>
<feature type="domain" description="RNA polymerase sigma-70 region 2" evidence="7">
    <location>
        <begin position="28"/>
        <end position="90"/>
    </location>
</feature>
<dbReference type="Gene3D" id="1.10.1740.10">
    <property type="match status" value="1"/>
</dbReference>
<keyword evidence="2 6" id="KW-0805">Transcription regulation</keyword>
<dbReference type="OrthoDB" id="9794508at2"/>
<keyword evidence="10" id="KW-1185">Reference proteome</keyword>
<evidence type="ECO:0000256" key="2">
    <source>
        <dbReference type="ARBA" id="ARBA00023015"/>
    </source>
</evidence>
<evidence type="ECO:0000259" key="8">
    <source>
        <dbReference type="Pfam" id="PF08281"/>
    </source>
</evidence>
<dbReference type="InterPro" id="IPR039425">
    <property type="entry name" value="RNA_pol_sigma-70-like"/>
</dbReference>
<sequence length="189" mass="22401">MSDSFEAINLRENLTEQERLTVLETCMNQYGHDIFRLVHSYVHNYSDADDLTQDVFVKVYEKIHTFNGESSLKSWIYRIAINTCKDYLRSFQSKQRKLKEKFQQLLNEPEIPTPEEQSIEQETHSQLLLYVDQLPLKYREIIILYYFEELSLNELSEALGLNNNTAKARLRRARERLKLKLEDGGELYG</sequence>
<evidence type="ECO:0000256" key="1">
    <source>
        <dbReference type="ARBA" id="ARBA00010641"/>
    </source>
</evidence>
<dbReference type="GO" id="GO:0003677">
    <property type="term" value="F:DNA binding"/>
    <property type="evidence" value="ECO:0007669"/>
    <property type="project" value="UniProtKB-KW"/>
</dbReference>
<dbReference type="SUPFAM" id="SSF88659">
    <property type="entry name" value="Sigma3 and sigma4 domains of RNA polymerase sigma factors"/>
    <property type="match status" value="1"/>
</dbReference>
<dbReference type="Proteomes" id="UP000276443">
    <property type="component" value="Unassembled WGS sequence"/>
</dbReference>
<keyword evidence="3 6" id="KW-0731">Sigma factor</keyword>
<dbReference type="PANTHER" id="PTHR43133">
    <property type="entry name" value="RNA POLYMERASE ECF-TYPE SIGMA FACTO"/>
    <property type="match status" value="1"/>
</dbReference>
<dbReference type="EMBL" id="RKRF01000009">
    <property type="protein sequence ID" value="RPF53193.1"/>
    <property type="molecule type" value="Genomic_DNA"/>
</dbReference>
<dbReference type="Pfam" id="PF04542">
    <property type="entry name" value="Sigma70_r2"/>
    <property type="match status" value="1"/>
</dbReference>
<dbReference type="RefSeq" id="WP_124221586.1">
    <property type="nucleotide sequence ID" value="NZ_RKRF01000009.1"/>
</dbReference>
<name>A0A3N5B754_9BACI</name>
<keyword evidence="5 6" id="KW-0804">Transcription</keyword>
<dbReference type="InterPro" id="IPR013324">
    <property type="entry name" value="RNA_pol_sigma_r3/r4-like"/>
</dbReference>
<gene>
    <name evidence="9" type="ORF">EDC24_1689</name>
</gene>
<dbReference type="GO" id="GO:0016987">
    <property type="term" value="F:sigma factor activity"/>
    <property type="evidence" value="ECO:0007669"/>
    <property type="project" value="UniProtKB-KW"/>
</dbReference>
<dbReference type="NCBIfam" id="TIGR02937">
    <property type="entry name" value="sigma70-ECF"/>
    <property type="match status" value="1"/>
</dbReference>
<dbReference type="InterPro" id="IPR007627">
    <property type="entry name" value="RNA_pol_sigma70_r2"/>
</dbReference>
<dbReference type="InterPro" id="IPR000838">
    <property type="entry name" value="RNA_pol_sigma70_ECF_CS"/>
</dbReference>
<dbReference type="InterPro" id="IPR013249">
    <property type="entry name" value="RNA_pol_sigma70_r4_t2"/>
</dbReference>
<dbReference type="SUPFAM" id="SSF88946">
    <property type="entry name" value="Sigma2 domain of RNA polymerase sigma factors"/>
    <property type="match status" value="1"/>
</dbReference>